<keyword evidence="3" id="KW-1185">Reference proteome</keyword>
<evidence type="ECO:0000313" key="2">
    <source>
        <dbReference type="EMBL" id="GMR55525.1"/>
    </source>
</evidence>
<dbReference type="SUPFAM" id="SSF81383">
    <property type="entry name" value="F-box domain"/>
    <property type="match status" value="1"/>
</dbReference>
<evidence type="ECO:0000313" key="3">
    <source>
        <dbReference type="Proteomes" id="UP001328107"/>
    </source>
</evidence>
<feature type="non-terminal residue" evidence="2">
    <location>
        <position position="1"/>
    </location>
</feature>
<feature type="region of interest" description="Disordered" evidence="1">
    <location>
        <begin position="1"/>
        <end position="47"/>
    </location>
</feature>
<dbReference type="InterPro" id="IPR036047">
    <property type="entry name" value="F-box-like_dom_sf"/>
</dbReference>
<evidence type="ECO:0008006" key="4">
    <source>
        <dbReference type="Google" id="ProtNLM"/>
    </source>
</evidence>
<dbReference type="EMBL" id="BTRK01000005">
    <property type="protein sequence ID" value="GMR55525.1"/>
    <property type="molecule type" value="Genomic_DNA"/>
</dbReference>
<proteinExistence type="predicted"/>
<evidence type="ECO:0000256" key="1">
    <source>
        <dbReference type="SAM" id="MobiDB-lite"/>
    </source>
</evidence>
<sequence>RSSGEKNGDSERVGERSIQVESVQKEPQGRAEKRTDEVNKSGDTTGRKLRVTLKRCGKILVSYDDAVSPEKSMRVEEEQPAENIDQLMSPFDRLPSEVVLRILSFLNIRERWMMRLNHRLVEIETMKRPHIPNLRLISCRKASTDGLTICAPPDPPYWALAKGRSIDATKAGNVIEILTRL</sequence>
<dbReference type="AlphaFoldDB" id="A0AAN5D4E7"/>
<name>A0AAN5D4E7_9BILA</name>
<gene>
    <name evidence="2" type="ORF">PMAYCL1PPCAC_25720</name>
</gene>
<protein>
    <recommendedName>
        <fullName evidence="4">F-box domain-containing protein</fullName>
    </recommendedName>
</protein>
<comment type="caution">
    <text evidence="2">The sequence shown here is derived from an EMBL/GenBank/DDBJ whole genome shotgun (WGS) entry which is preliminary data.</text>
</comment>
<organism evidence="2 3">
    <name type="scientific">Pristionchus mayeri</name>
    <dbReference type="NCBI Taxonomy" id="1317129"/>
    <lineage>
        <taxon>Eukaryota</taxon>
        <taxon>Metazoa</taxon>
        <taxon>Ecdysozoa</taxon>
        <taxon>Nematoda</taxon>
        <taxon>Chromadorea</taxon>
        <taxon>Rhabditida</taxon>
        <taxon>Rhabditina</taxon>
        <taxon>Diplogasteromorpha</taxon>
        <taxon>Diplogasteroidea</taxon>
        <taxon>Neodiplogasteridae</taxon>
        <taxon>Pristionchus</taxon>
    </lineage>
</organism>
<dbReference type="Proteomes" id="UP001328107">
    <property type="component" value="Unassembled WGS sequence"/>
</dbReference>
<feature type="compositionally biased region" description="Basic and acidic residues" evidence="1">
    <location>
        <begin position="23"/>
        <end position="40"/>
    </location>
</feature>
<feature type="compositionally biased region" description="Basic and acidic residues" evidence="1">
    <location>
        <begin position="1"/>
        <end position="15"/>
    </location>
</feature>
<accession>A0AAN5D4E7</accession>
<reference evidence="3" key="1">
    <citation type="submission" date="2022-10" db="EMBL/GenBank/DDBJ databases">
        <title>Genome assembly of Pristionchus species.</title>
        <authorList>
            <person name="Yoshida K."/>
            <person name="Sommer R.J."/>
        </authorList>
    </citation>
    <scope>NUCLEOTIDE SEQUENCE [LARGE SCALE GENOMIC DNA]</scope>
    <source>
        <strain evidence="3">RS5460</strain>
    </source>
</reference>